<reference evidence="2" key="1">
    <citation type="journal article" date="2021" name="Proc. Natl. Acad. Sci. U.S.A.">
        <title>A Catalog of Tens of Thousands of Viruses from Human Metagenomes Reveals Hidden Associations with Chronic Diseases.</title>
        <authorList>
            <person name="Tisza M.J."/>
            <person name="Buck C.B."/>
        </authorList>
    </citation>
    <scope>NUCLEOTIDE SEQUENCE</scope>
    <source>
        <strain evidence="2">Ct4fm14</strain>
    </source>
</reference>
<proteinExistence type="predicted"/>
<sequence>MSDAEIATGYRTAKNKTKQIGVLAELNAVSHKAMEEKLVELGLMEKTGGGEPLPAPTTEAAPFDETRARELYAEGRDDLAISEMLGVSKAVFAKWRKGQGLSANYPKQRAPGKARRTPPPQESAGDALTVRRMAEIFGQMAEWHPDAVVSVPAGTLSHVRLVSEYGQAGEPLLRVELT</sequence>
<name>A0A8S5UTA6_9CAUD</name>
<protein>
    <submittedName>
        <fullName evidence="2">Uncharacterized protein</fullName>
    </submittedName>
</protein>
<dbReference type="EMBL" id="BK016135">
    <property type="protein sequence ID" value="DAF97642.1"/>
    <property type="molecule type" value="Genomic_DNA"/>
</dbReference>
<accession>A0A8S5UTA6</accession>
<feature type="region of interest" description="Disordered" evidence="1">
    <location>
        <begin position="102"/>
        <end position="124"/>
    </location>
</feature>
<organism evidence="2">
    <name type="scientific">Siphoviridae sp. ct4fm14</name>
    <dbReference type="NCBI Taxonomy" id="2825331"/>
    <lineage>
        <taxon>Viruses</taxon>
        <taxon>Duplodnaviria</taxon>
        <taxon>Heunggongvirae</taxon>
        <taxon>Uroviricota</taxon>
        <taxon>Caudoviricetes</taxon>
    </lineage>
</organism>
<evidence type="ECO:0000256" key="1">
    <source>
        <dbReference type="SAM" id="MobiDB-lite"/>
    </source>
</evidence>
<evidence type="ECO:0000313" key="2">
    <source>
        <dbReference type="EMBL" id="DAF97642.1"/>
    </source>
</evidence>